<organism evidence="1 2">
    <name type="scientific">Companilactobacillus heilongjiangensis</name>
    <dbReference type="NCBI Taxonomy" id="1074467"/>
    <lineage>
        <taxon>Bacteria</taxon>
        <taxon>Bacillati</taxon>
        <taxon>Bacillota</taxon>
        <taxon>Bacilli</taxon>
        <taxon>Lactobacillales</taxon>
        <taxon>Lactobacillaceae</taxon>
        <taxon>Companilactobacillus</taxon>
    </lineage>
</organism>
<reference evidence="1 2" key="1">
    <citation type="submission" date="2015-08" db="EMBL/GenBank/DDBJ databases">
        <title>Genomic sequence of Lactobacillus heilongjiangensis DSM 28069, isolated from Chinese traditional pickle.</title>
        <authorList>
            <person name="Jiang X."/>
            <person name="Zheng B."/>
            <person name="Cheng H."/>
        </authorList>
    </citation>
    <scope>NUCLEOTIDE SEQUENCE [LARGE SCALE GENOMIC DNA]</scope>
    <source>
        <strain evidence="1 2">DSM 28069</strain>
    </source>
</reference>
<dbReference type="KEGG" id="lhi:JP39_11050"/>
<keyword evidence="2" id="KW-1185">Reference proteome</keyword>
<name>A0A0K2LEZ6_9LACO</name>
<dbReference type="RefSeq" id="WP_041500150.1">
    <property type="nucleotide sequence ID" value="NZ_BJDV01000003.1"/>
</dbReference>
<dbReference type="AlphaFoldDB" id="A0A0K2LEZ6"/>
<dbReference type="OrthoDB" id="2288799at2"/>
<accession>A0A0K2LEZ6</accession>
<evidence type="ECO:0000313" key="1">
    <source>
        <dbReference type="EMBL" id="ALB29845.1"/>
    </source>
</evidence>
<protein>
    <submittedName>
        <fullName evidence="1">Uncharacterized protein</fullName>
    </submittedName>
</protein>
<gene>
    <name evidence="1" type="ORF">JP39_11050</name>
</gene>
<dbReference type="EMBL" id="CP012559">
    <property type="protein sequence ID" value="ALB29845.1"/>
    <property type="molecule type" value="Genomic_DNA"/>
</dbReference>
<proteinExistence type="predicted"/>
<sequence>MKNLIEDNLNKEQLTEAASIKSVLRLISEGTVQNNFTEKEKQKDFQNKVQDNVPLDGINDKLSIIGSKEVLDSFNKIKLHKYDQIISVKDIGQVEFYRDTSTSKYEIKVDINSDEGEHAYTAKTIYNGSEDFLDKIFKINKFANFSLELGAEDMVKSNLDIVKSKEPEKTFRFRLIEYEGEAYLRAVVTSDRYKLYDNNIVLYIALAMMENYSVQRHEKFYVDKFNITDSKMNLTLISSEKKKLSGNISISTGVNISNSEISDGSVRFNFVYKINDGKHHVSAISKEILKIDHGWKSDKITGELKKLDGLNELTDGVINAVRNASLNHKVTEQVLFTIFRDLSGSTSQLLTGYKDKFEALKNNIDVVDNTISIFKLFSLLDGVVKDDVSARLFIESKFNKYIDQLGRLNELG</sequence>
<evidence type="ECO:0000313" key="2">
    <source>
        <dbReference type="Proteomes" id="UP000061546"/>
    </source>
</evidence>
<dbReference type="Proteomes" id="UP000061546">
    <property type="component" value="Chromosome"/>
</dbReference>
<dbReference type="STRING" id="1074467.JP39_11050"/>